<evidence type="ECO:0000256" key="1">
    <source>
        <dbReference type="ARBA" id="ARBA00006787"/>
    </source>
</evidence>
<dbReference type="GO" id="GO:0046872">
    <property type="term" value="F:metal ion binding"/>
    <property type="evidence" value="ECO:0007669"/>
    <property type="project" value="UniProtKB-KW"/>
</dbReference>
<evidence type="ECO:0000256" key="2">
    <source>
        <dbReference type="ARBA" id="ARBA00022723"/>
    </source>
</evidence>
<dbReference type="Pfam" id="PF03055">
    <property type="entry name" value="RPE65"/>
    <property type="match status" value="1"/>
</dbReference>
<proteinExistence type="inferred from homology"/>
<evidence type="ECO:0000313" key="6">
    <source>
        <dbReference type="EMBL" id="KAJ7965952.1"/>
    </source>
</evidence>
<dbReference type="AlphaFoldDB" id="A0AAD7PSL8"/>
<dbReference type="PANTHER" id="PTHR10543">
    <property type="entry name" value="BETA-CAROTENE DIOXYGENASE"/>
    <property type="match status" value="1"/>
</dbReference>
<sequence>MTVSSLFLQHVNGSVHKRPTTHRFDHFKTSFSSTLKPFFKELQQLPLKIDVSKTIRDASSRVLDAFVESVFQIVDQPLLPSQKNFGPVEELGEAVIVTSIEGEIPVDFSEGVFIRNGPNPLFGGLKSTESIFGRTSHTWIEGEGMLHAVYFKKAFSGGNWEISYNNKYVDTETLKLEKERNKPSFLPELEGDSLALLASLLLNKLRFGIETKHLTNTNVFEHAGKVYAITDNYLPLEVDISTLETFSVWNVNGTWNRAFTSHPKRDPESGELVIAGIDVKKPYFVVGVISADGTRLTHSVDAKFDKSVLSHELGVTRRYNIIMDYPLTLDINRLIMGGELLEYDKEGNARLGVMPRYGDSHSVQWFKVETSCTLHILNCFEDGDEVVVRGCRALTSILPGPRRGVNKFEWFSKGFKFVNSEKKDANDTTQDDGYLFIHVYEWRLNMANGEVREKKLTDTSFSMDFPFTNGHFTGLKHKYGYTQIIDSMASSTSGMAKYGGLAKLHFEDPNTTFSEEYENCEQPIKVKYHMFEPNNFCSGSVFVSKDEAVEEDDGWIVSFVHNEINEVSQVHIIDARNFTSEAIAKITLPQRVPYGFHGTFVPTPEEH</sequence>
<feature type="binding site" evidence="5">
    <location>
        <position position="311"/>
    </location>
    <ligand>
        <name>Fe cation</name>
        <dbReference type="ChEBI" id="CHEBI:24875"/>
        <note>catalytic</note>
    </ligand>
</feature>
<keyword evidence="3 6" id="KW-0223">Dioxygenase</keyword>
<dbReference type="PANTHER" id="PTHR10543:SF111">
    <property type="entry name" value="CAROTENOID 9,10(9',10')-CLEAVAGE DIOXYGENASE 1-LIKE"/>
    <property type="match status" value="1"/>
</dbReference>
<dbReference type="InterPro" id="IPR004294">
    <property type="entry name" value="Carotenoid_Oase"/>
</dbReference>
<dbReference type="GO" id="GO:0010436">
    <property type="term" value="F:carotenoid dioxygenase activity"/>
    <property type="evidence" value="ECO:0007669"/>
    <property type="project" value="TreeGrafter"/>
</dbReference>
<name>A0AAD7PSL8_QUISA</name>
<dbReference type="EMBL" id="JARAOO010000006">
    <property type="protein sequence ID" value="KAJ7965952.1"/>
    <property type="molecule type" value="Genomic_DNA"/>
</dbReference>
<keyword evidence="7" id="KW-1185">Reference proteome</keyword>
<feature type="binding site" evidence="5">
    <location>
        <position position="262"/>
    </location>
    <ligand>
        <name>Fe cation</name>
        <dbReference type="ChEBI" id="CHEBI:24875"/>
        <note>catalytic</note>
    </ligand>
</feature>
<organism evidence="6 7">
    <name type="scientific">Quillaja saponaria</name>
    <name type="common">Soap bark tree</name>
    <dbReference type="NCBI Taxonomy" id="32244"/>
    <lineage>
        <taxon>Eukaryota</taxon>
        <taxon>Viridiplantae</taxon>
        <taxon>Streptophyta</taxon>
        <taxon>Embryophyta</taxon>
        <taxon>Tracheophyta</taxon>
        <taxon>Spermatophyta</taxon>
        <taxon>Magnoliopsida</taxon>
        <taxon>eudicotyledons</taxon>
        <taxon>Gunneridae</taxon>
        <taxon>Pentapetalae</taxon>
        <taxon>rosids</taxon>
        <taxon>fabids</taxon>
        <taxon>Fabales</taxon>
        <taxon>Quillajaceae</taxon>
        <taxon>Quillaja</taxon>
    </lineage>
</organism>
<dbReference type="GO" id="GO:0009570">
    <property type="term" value="C:chloroplast stroma"/>
    <property type="evidence" value="ECO:0007669"/>
    <property type="project" value="TreeGrafter"/>
</dbReference>
<evidence type="ECO:0000313" key="7">
    <source>
        <dbReference type="Proteomes" id="UP001163823"/>
    </source>
</evidence>
<protein>
    <submittedName>
        <fullName evidence="6">Carotenoid 9,10(9',10')-cleavage dioxygenase 1-like</fullName>
    </submittedName>
</protein>
<feature type="binding site" evidence="5">
    <location>
        <position position="597"/>
    </location>
    <ligand>
        <name>Fe cation</name>
        <dbReference type="ChEBI" id="CHEBI:24875"/>
        <note>catalytic</note>
    </ligand>
</feature>
<reference evidence="6" key="1">
    <citation type="journal article" date="2023" name="Science">
        <title>Elucidation of the pathway for biosynthesis of saponin adjuvants from the soapbark tree.</title>
        <authorList>
            <person name="Reed J."/>
            <person name="Orme A."/>
            <person name="El-Demerdash A."/>
            <person name="Owen C."/>
            <person name="Martin L.B.B."/>
            <person name="Misra R.C."/>
            <person name="Kikuchi S."/>
            <person name="Rejzek M."/>
            <person name="Martin A.C."/>
            <person name="Harkess A."/>
            <person name="Leebens-Mack J."/>
            <person name="Louveau T."/>
            <person name="Stephenson M.J."/>
            <person name="Osbourn A."/>
        </authorList>
    </citation>
    <scope>NUCLEOTIDE SEQUENCE</scope>
    <source>
        <strain evidence="6">S10</strain>
    </source>
</reference>
<accession>A0AAD7PSL8</accession>
<dbReference type="KEGG" id="qsa:O6P43_015504"/>
<gene>
    <name evidence="6" type="ORF">O6P43_015504</name>
</gene>
<keyword evidence="4 5" id="KW-0408">Iron</keyword>
<keyword evidence="3 6" id="KW-0560">Oxidoreductase</keyword>
<evidence type="ECO:0000256" key="4">
    <source>
        <dbReference type="ARBA" id="ARBA00023004"/>
    </source>
</evidence>
<keyword evidence="2 5" id="KW-0479">Metal-binding</keyword>
<comment type="similarity">
    <text evidence="1">Belongs to the carotenoid oxygenase family.</text>
</comment>
<comment type="caution">
    <text evidence="6">The sequence shown here is derived from an EMBL/GenBank/DDBJ whole genome shotgun (WGS) entry which is preliminary data.</text>
</comment>
<feature type="binding site" evidence="5">
    <location>
        <position position="375"/>
    </location>
    <ligand>
        <name>Fe cation</name>
        <dbReference type="ChEBI" id="CHEBI:24875"/>
        <note>catalytic</note>
    </ligand>
</feature>
<comment type="cofactor">
    <cofactor evidence="5">
        <name>Fe(2+)</name>
        <dbReference type="ChEBI" id="CHEBI:29033"/>
    </cofactor>
    <text evidence="5">Binds 1 Fe(2+) ion per subunit.</text>
</comment>
<evidence type="ECO:0000256" key="3">
    <source>
        <dbReference type="ARBA" id="ARBA00022964"/>
    </source>
</evidence>
<dbReference type="Proteomes" id="UP001163823">
    <property type="component" value="Chromosome 6"/>
</dbReference>
<dbReference type="GO" id="GO:0016121">
    <property type="term" value="P:carotene catabolic process"/>
    <property type="evidence" value="ECO:0007669"/>
    <property type="project" value="TreeGrafter"/>
</dbReference>
<evidence type="ECO:0000256" key="5">
    <source>
        <dbReference type="PIRSR" id="PIRSR604294-1"/>
    </source>
</evidence>